<dbReference type="EMBL" id="VSSQ01020683">
    <property type="protein sequence ID" value="MPM65731.1"/>
    <property type="molecule type" value="Genomic_DNA"/>
</dbReference>
<dbReference type="AlphaFoldDB" id="A0A645BMH3"/>
<sequence length="91" mass="9560">MAGLCHGQGGKLLGEHIPALLGIDGQAGVDAHCKVAGAAQLLPQFGRNEETALGIDAVFIGTCHAAQAVHFLHFDVFLTFWLPFTPPTLLV</sequence>
<comment type="caution">
    <text evidence="1">The sequence shown here is derived from an EMBL/GenBank/DDBJ whole genome shotgun (WGS) entry which is preliminary data.</text>
</comment>
<proteinExistence type="predicted"/>
<gene>
    <name evidence="1" type="ORF">SDC9_112631</name>
</gene>
<organism evidence="1">
    <name type="scientific">bioreactor metagenome</name>
    <dbReference type="NCBI Taxonomy" id="1076179"/>
    <lineage>
        <taxon>unclassified sequences</taxon>
        <taxon>metagenomes</taxon>
        <taxon>ecological metagenomes</taxon>
    </lineage>
</organism>
<accession>A0A645BMH3</accession>
<reference evidence="1" key="1">
    <citation type="submission" date="2019-08" db="EMBL/GenBank/DDBJ databases">
        <authorList>
            <person name="Kucharzyk K."/>
            <person name="Murdoch R.W."/>
            <person name="Higgins S."/>
            <person name="Loffler F."/>
        </authorList>
    </citation>
    <scope>NUCLEOTIDE SEQUENCE</scope>
</reference>
<evidence type="ECO:0000313" key="1">
    <source>
        <dbReference type="EMBL" id="MPM65731.1"/>
    </source>
</evidence>
<protein>
    <submittedName>
        <fullName evidence="1">Uncharacterized protein</fullName>
    </submittedName>
</protein>
<name>A0A645BMH3_9ZZZZ</name>